<proteinExistence type="predicted"/>
<evidence type="ECO:0000313" key="2">
    <source>
        <dbReference type="EMBL" id="PWZ18256.1"/>
    </source>
</evidence>
<dbReference type="EMBL" id="NCVQ01000007">
    <property type="protein sequence ID" value="PWZ18256.1"/>
    <property type="molecule type" value="Genomic_DNA"/>
</dbReference>
<keyword evidence="1" id="KW-0472">Membrane</keyword>
<keyword evidence="2" id="KW-0689">Ribosomal protein</keyword>
<dbReference type="PANTHER" id="PTHR46631">
    <property type="entry name" value="60S RIBOSOMAL PROTEIN L18A-LIKE"/>
    <property type="match status" value="1"/>
</dbReference>
<dbReference type="AlphaFoldDB" id="A0A3L6EB94"/>
<comment type="caution">
    <text evidence="2">The sequence shown here is derived from an EMBL/GenBank/DDBJ whole genome shotgun (WGS) entry which is preliminary data.</text>
</comment>
<feature type="transmembrane region" description="Helical" evidence="1">
    <location>
        <begin position="78"/>
        <end position="104"/>
    </location>
</feature>
<dbReference type="Proteomes" id="UP000251960">
    <property type="component" value="Chromosome 6"/>
</dbReference>
<protein>
    <submittedName>
        <fullName evidence="2">60S ribosomal protein L18a-like protein</fullName>
    </submittedName>
</protein>
<organism evidence="2 3">
    <name type="scientific">Zea mays</name>
    <name type="common">Maize</name>
    <dbReference type="NCBI Taxonomy" id="4577"/>
    <lineage>
        <taxon>Eukaryota</taxon>
        <taxon>Viridiplantae</taxon>
        <taxon>Streptophyta</taxon>
        <taxon>Embryophyta</taxon>
        <taxon>Tracheophyta</taxon>
        <taxon>Spermatophyta</taxon>
        <taxon>Magnoliopsida</taxon>
        <taxon>Liliopsida</taxon>
        <taxon>Poales</taxon>
        <taxon>Poaceae</taxon>
        <taxon>PACMAD clade</taxon>
        <taxon>Panicoideae</taxon>
        <taxon>Andropogonodae</taxon>
        <taxon>Andropogoneae</taxon>
        <taxon>Tripsacinae</taxon>
        <taxon>Zea</taxon>
    </lineage>
</organism>
<dbReference type="ExpressionAtlas" id="A0A3L6EB94">
    <property type="expression patterns" value="baseline and differential"/>
</dbReference>
<keyword evidence="1" id="KW-1133">Transmembrane helix</keyword>
<dbReference type="PANTHER" id="PTHR46631:SF4">
    <property type="entry name" value="OS06G0359400 PROTEIN"/>
    <property type="match status" value="1"/>
</dbReference>
<evidence type="ECO:0000313" key="3">
    <source>
        <dbReference type="Proteomes" id="UP000251960"/>
    </source>
</evidence>
<sequence>MTTMPLLSVGAPVPALLPSILALLVSRYDSMLRSVRWRSGFGSQGFVASPGAVQQQVFVEGIPVREPPLPFCGVGVGWFLFLLGFFLAAIPWYAGAFLLFFVALDHREKPGLIACTVAVSTQLLN</sequence>
<keyword evidence="2" id="KW-0687">Ribonucleoprotein</keyword>
<dbReference type="GO" id="GO:0005840">
    <property type="term" value="C:ribosome"/>
    <property type="evidence" value="ECO:0007669"/>
    <property type="project" value="UniProtKB-KW"/>
</dbReference>
<accession>A0A3L6EB94</accession>
<dbReference type="InterPro" id="IPR044804">
    <property type="entry name" value="Ribosomal_eL20z-like"/>
</dbReference>
<keyword evidence="1" id="KW-0812">Transmembrane</keyword>
<name>A0A3L6EB94_MAIZE</name>
<gene>
    <name evidence="2" type="primary">At1g29970_1</name>
    <name evidence="2" type="ORF">Zm00014a_025055</name>
</gene>
<reference evidence="2 3" key="1">
    <citation type="journal article" date="2018" name="Nat. Genet.">
        <title>Extensive intraspecific gene order and gene structural variations between Mo17 and other maize genomes.</title>
        <authorList>
            <person name="Sun S."/>
            <person name="Zhou Y."/>
            <person name="Chen J."/>
            <person name="Shi J."/>
            <person name="Zhao H."/>
            <person name="Zhao H."/>
            <person name="Song W."/>
            <person name="Zhang M."/>
            <person name="Cui Y."/>
            <person name="Dong X."/>
            <person name="Liu H."/>
            <person name="Ma X."/>
            <person name="Jiao Y."/>
            <person name="Wang B."/>
            <person name="Wei X."/>
            <person name="Stein J.C."/>
            <person name="Glaubitz J.C."/>
            <person name="Lu F."/>
            <person name="Yu G."/>
            <person name="Liang C."/>
            <person name="Fengler K."/>
            <person name="Li B."/>
            <person name="Rafalski A."/>
            <person name="Schnable P.S."/>
            <person name="Ware D.H."/>
            <person name="Buckler E.S."/>
            <person name="Lai J."/>
        </authorList>
    </citation>
    <scope>NUCLEOTIDE SEQUENCE [LARGE SCALE GENOMIC DNA]</scope>
    <source>
        <strain evidence="3">cv. Missouri 17</strain>
        <tissue evidence="2">Seedling</tissue>
    </source>
</reference>
<evidence type="ECO:0000256" key="1">
    <source>
        <dbReference type="SAM" id="Phobius"/>
    </source>
</evidence>